<dbReference type="SUPFAM" id="SSF53335">
    <property type="entry name" value="S-adenosyl-L-methionine-dependent methyltransferases"/>
    <property type="match status" value="1"/>
</dbReference>
<comment type="caution">
    <text evidence="1">The sequence shown here is derived from an EMBL/GenBank/DDBJ whole genome shotgun (WGS) entry which is preliminary data.</text>
</comment>
<evidence type="ECO:0000313" key="1">
    <source>
        <dbReference type="EMBL" id="OEK07085.1"/>
    </source>
</evidence>
<organism evidence="1 2">
    <name type="scientific">Roseivirga misakiensis</name>
    <dbReference type="NCBI Taxonomy" id="1563681"/>
    <lineage>
        <taxon>Bacteria</taxon>
        <taxon>Pseudomonadati</taxon>
        <taxon>Bacteroidota</taxon>
        <taxon>Cytophagia</taxon>
        <taxon>Cytophagales</taxon>
        <taxon>Roseivirgaceae</taxon>
        <taxon>Roseivirga</taxon>
    </lineage>
</organism>
<dbReference type="InterPro" id="IPR029063">
    <property type="entry name" value="SAM-dependent_MTases_sf"/>
</dbReference>
<sequence>MITETIHSCYLCGNNELISDRLVEDHYGSGERFQLTRCKVCDTIYTNPRPSKDKIITYYKSNSYVSHGDKINPIFDTIYKSVQSLNFRSKRGILEKYTLAKNHLDYGCGSGAFLNYLTKHKWNVEGVEPDSTARAFAQEKYQLNILPDTDSIDPQTNFSSISLFHVLEHVHDLENTLNDLINQLDENGILLLALPNFHSNDAQHYQEYWAGYDVPRHLYHFSQKSIHQLSKTFGLNIVATHPMKFDSYYVSLLSEQYKTGSKKYLSAFRRGYISNRMAKRNGEFSSLIYILSK</sequence>
<dbReference type="OrthoDB" id="2370471at2"/>
<name>A0A1E5T6S1_9BACT</name>
<evidence type="ECO:0008006" key="3">
    <source>
        <dbReference type="Google" id="ProtNLM"/>
    </source>
</evidence>
<dbReference type="Pfam" id="PF13489">
    <property type="entry name" value="Methyltransf_23"/>
    <property type="match status" value="1"/>
</dbReference>
<dbReference type="PANTHER" id="PTHR43861:SF6">
    <property type="entry name" value="METHYLTRANSFERASE TYPE 11"/>
    <property type="match status" value="1"/>
</dbReference>
<keyword evidence="2" id="KW-1185">Reference proteome</keyword>
<dbReference type="EMBL" id="MDGQ01000003">
    <property type="protein sequence ID" value="OEK07085.1"/>
    <property type="molecule type" value="Genomic_DNA"/>
</dbReference>
<evidence type="ECO:0000313" key="2">
    <source>
        <dbReference type="Proteomes" id="UP000095552"/>
    </source>
</evidence>
<dbReference type="PANTHER" id="PTHR43861">
    <property type="entry name" value="TRANS-ACONITATE 2-METHYLTRANSFERASE-RELATED"/>
    <property type="match status" value="1"/>
</dbReference>
<protein>
    <recommendedName>
        <fullName evidence="3">Methyltransferase</fullName>
    </recommendedName>
</protein>
<dbReference type="STRING" id="1563681.BFP71_05350"/>
<dbReference type="Gene3D" id="3.40.50.150">
    <property type="entry name" value="Vaccinia Virus protein VP39"/>
    <property type="match status" value="1"/>
</dbReference>
<dbReference type="Proteomes" id="UP000095552">
    <property type="component" value="Unassembled WGS sequence"/>
</dbReference>
<reference evidence="1 2" key="1">
    <citation type="submission" date="2016-08" db="EMBL/GenBank/DDBJ databases">
        <title>Draft genome of Fabibacter sp. strain SK-8.</title>
        <authorList>
            <person name="Wong S.-K."/>
            <person name="Hamasaki K."/>
            <person name="Yoshizawa S."/>
        </authorList>
    </citation>
    <scope>NUCLEOTIDE SEQUENCE [LARGE SCALE GENOMIC DNA]</scope>
    <source>
        <strain evidence="1 2">SK-8</strain>
    </source>
</reference>
<dbReference type="AlphaFoldDB" id="A0A1E5T6S1"/>
<gene>
    <name evidence="1" type="ORF">BFP71_05350</name>
</gene>
<dbReference type="RefSeq" id="WP_069834397.1">
    <property type="nucleotide sequence ID" value="NZ_MDGQ01000003.1"/>
</dbReference>
<proteinExistence type="predicted"/>
<accession>A0A1E5T6S1</accession>